<dbReference type="GO" id="GO:0016987">
    <property type="term" value="F:sigma factor activity"/>
    <property type="evidence" value="ECO:0007669"/>
    <property type="project" value="UniProtKB-KW"/>
</dbReference>
<organism evidence="5">
    <name type="scientific">uncultured Solirubrobacteraceae bacterium</name>
    <dbReference type="NCBI Taxonomy" id="1162706"/>
    <lineage>
        <taxon>Bacteria</taxon>
        <taxon>Bacillati</taxon>
        <taxon>Actinomycetota</taxon>
        <taxon>Thermoleophilia</taxon>
        <taxon>Solirubrobacterales</taxon>
        <taxon>Solirubrobacteraceae</taxon>
        <taxon>environmental samples</taxon>
    </lineage>
</organism>
<dbReference type="PANTHER" id="PTHR43133:SF62">
    <property type="entry name" value="RNA POLYMERASE SIGMA FACTOR SIGZ"/>
    <property type="match status" value="1"/>
</dbReference>
<dbReference type="Pfam" id="PF04542">
    <property type="entry name" value="Sigma70_r2"/>
    <property type="match status" value="1"/>
</dbReference>
<dbReference type="AlphaFoldDB" id="A0A6J4SR75"/>
<name>A0A6J4SR75_9ACTN</name>
<proteinExistence type="predicted"/>
<dbReference type="InterPro" id="IPR013325">
    <property type="entry name" value="RNA_pol_sigma_r2"/>
</dbReference>
<evidence type="ECO:0000256" key="3">
    <source>
        <dbReference type="ARBA" id="ARBA00023163"/>
    </source>
</evidence>
<sequence>MTETSTDAVDAALLARVAGGEREAPLAELYERYARRVYGLGVRLLGDGTLAEELVQETFVRLWQSAGRYDVRQGSVRAWLWMLARRTAIDLQRRAAARPQAMAHSGGEGETTDPVSRLVSEDQVDRAIAQLDVRDALERLNPKHREVL</sequence>
<dbReference type="Gene3D" id="1.10.1740.10">
    <property type="match status" value="1"/>
</dbReference>
<protein>
    <recommendedName>
        <fullName evidence="4">RNA polymerase sigma-70 region 2 domain-containing protein</fullName>
    </recommendedName>
</protein>
<dbReference type="EMBL" id="CADCVS010000269">
    <property type="protein sequence ID" value="CAA9503060.1"/>
    <property type="molecule type" value="Genomic_DNA"/>
</dbReference>
<keyword evidence="1" id="KW-0805">Transcription regulation</keyword>
<dbReference type="NCBIfam" id="TIGR02937">
    <property type="entry name" value="sigma70-ECF"/>
    <property type="match status" value="1"/>
</dbReference>
<dbReference type="InterPro" id="IPR014284">
    <property type="entry name" value="RNA_pol_sigma-70_dom"/>
</dbReference>
<keyword evidence="2" id="KW-0731">Sigma factor</keyword>
<evidence type="ECO:0000313" key="5">
    <source>
        <dbReference type="EMBL" id="CAA9503060.1"/>
    </source>
</evidence>
<gene>
    <name evidence="5" type="ORF">AVDCRST_MAG30-2034</name>
</gene>
<dbReference type="GO" id="GO:0006352">
    <property type="term" value="P:DNA-templated transcription initiation"/>
    <property type="evidence" value="ECO:0007669"/>
    <property type="project" value="InterPro"/>
</dbReference>
<feature type="non-terminal residue" evidence="5">
    <location>
        <position position="148"/>
    </location>
</feature>
<dbReference type="InterPro" id="IPR007627">
    <property type="entry name" value="RNA_pol_sigma70_r2"/>
</dbReference>
<evidence type="ECO:0000256" key="1">
    <source>
        <dbReference type="ARBA" id="ARBA00023015"/>
    </source>
</evidence>
<reference evidence="5" key="1">
    <citation type="submission" date="2020-02" db="EMBL/GenBank/DDBJ databases">
        <authorList>
            <person name="Meier V. D."/>
        </authorList>
    </citation>
    <scope>NUCLEOTIDE SEQUENCE</scope>
    <source>
        <strain evidence="5">AVDCRST_MAG30</strain>
    </source>
</reference>
<dbReference type="PANTHER" id="PTHR43133">
    <property type="entry name" value="RNA POLYMERASE ECF-TYPE SIGMA FACTO"/>
    <property type="match status" value="1"/>
</dbReference>
<evidence type="ECO:0000256" key="2">
    <source>
        <dbReference type="ARBA" id="ARBA00023082"/>
    </source>
</evidence>
<dbReference type="SUPFAM" id="SSF88946">
    <property type="entry name" value="Sigma2 domain of RNA polymerase sigma factors"/>
    <property type="match status" value="1"/>
</dbReference>
<keyword evidence="3" id="KW-0804">Transcription</keyword>
<feature type="domain" description="RNA polymerase sigma-70 region 2" evidence="4">
    <location>
        <begin position="29"/>
        <end position="96"/>
    </location>
</feature>
<dbReference type="InterPro" id="IPR039425">
    <property type="entry name" value="RNA_pol_sigma-70-like"/>
</dbReference>
<evidence type="ECO:0000259" key="4">
    <source>
        <dbReference type="Pfam" id="PF04542"/>
    </source>
</evidence>
<accession>A0A6J4SR75</accession>